<evidence type="ECO:0000256" key="1">
    <source>
        <dbReference type="PROSITE-ProRule" id="PRU00339"/>
    </source>
</evidence>
<dbReference type="HOGENOM" id="CLU_1119581_0_0_0"/>
<keyword evidence="1" id="KW-0802">TPR repeat</keyword>
<dbReference type="eggNOG" id="COG0457">
    <property type="taxonomic scope" value="Bacteria"/>
</dbReference>
<dbReference type="SUPFAM" id="SSF48452">
    <property type="entry name" value="TPR-like"/>
    <property type="match status" value="1"/>
</dbReference>
<dbReference type="PANTHER" id="PTHR12558:SF33">
    <property type="entry name" value="BLL7664 PROTEIN"/>
    <property type="match status" value="1"/>
</dbReference>
<protein>
    <submittedName>
        <fullName evidence="2">Tetratricopeptide TPR_2 repeat protein</fullName>
    </submittedName>
</protein>
<dbReference type="PANTHER" id="PTHR12558">
    <property type="entry name" value="CELL DIVISION CYCLE 16,23,27"/>
    <property type="match status" value="1"/>
</dbReference>
<gene>
    <name evidence="2" type="ordered locus">Acid_4245</name>
</gene>
<dbReference type="EMBL" id="CP000473">
    <property type="protein sequence ID" value="ABJ85207.1"/>
    <property type="molecule type" value="Genomic_DNA"/>
</dbReference>
<dbReference type="Gene3D" id="1.25.40.10">
    <property type="entry name" value="Tetratricopeptide repeat domain"/>
    <property type="match status" value="2"/>
</dbReference>
<dbReference type="AlphaFoldDB" id="Q01YQ8"/>
<sequence precursor="true">MRSSRVTLLLGICCVLVGNAQEPAGVESRLEAGNAAVRAGQYEQAIAAFQALIPDLRDPEAAGDLFLRLGETYRRNGDLAHAVAALRQSAELRPGNERTVSTLALALDAMGRKADAAAAYREVLELNPINGIAVNNLAYILAENGGDLDDALQLARRALELLPDLPEVSDTLGWIYLKKNQAARAAEIFSGLVEKHPFDISYHYRLGMALTQLGDNFAASGELRAALKLNPPEDLAARILHLLMALGQ</sequence>
<dbReference type="OrthoDB" id="113577at2"/>
<dbReference type="STRING" id="234267.Acid_4245"/>
<evidence type="ECO:0000313" key="2">
    <source>
        <dbReference type="EMBL" id="ABJ85207.1"/>
    </source>
</evidence>
<dbReference type="KEGG" id="sus:Acid_4245"/>
<dbReference type="PROSITE" id="PS50005">
    <property type="entry name" value="TPR"/>
    <property type="match status" value="1"/>
</dbReference>
<reference evidence="2" key="1">
    <citation type="submission" date="2006-10" db="EMBL/GenBank/DDBJ databases">
        <title>Complete sequence of Solibacter usitatus Ellin6076.</title>
        <authorList>
            <consortium name="US DOE Joint Genome Institute"/>
            <person name="Copeland A."/>
            <person name="Lucas S."/>
            <person name="Lapidus A."/>
            <person name="Barry K."/>
            <person name="Detter J.C."/>
            <person name="Glavina del Rio T."/>
            <person name="Hammon N."/>
            <person name="Israni S."/>
            <person name="Dalin E."/>
            <person name="Tice H."/>
            <person name="Pitluck S."/>
            <person name="Thompson L.S."/>
            <person name="Brettin T."/>
            <person name="Bruce D."/>
            <person name="Han C."/>
            <person name="Tapia R."/>
            <person name="Gilna P."/>
            <person name="Schmutz J."/>
            <person name="Larimer F."/>
            <person name="Land M."/>
            <person name="Hauser L."/>
            <person name="Kyrpides N."/>
            <person name="Mikhailova N."/>
            <person name="Janssen P.H."/>
            <person name="Kuske C.R."/>
            <person name="Richardson P."/>
        </authorList>
    </citation>
    <scope>NUCLEOTIDE SEQUENCE</scope>
    <source>
        <strain evidence="2">Ellin6076</strain>
    </source>
</reference>
<dbReference type="Pfam" id="PF13432">
    <property type="entry name" value="TPR_16"/>
    <property type="match status" value="3"/>
</dbReference>
<feature type="repeat" description="TPR" evidence="1">
    <location>
        <begin position="63"/>
        <end position="96"/>
    </location>
</feature>
<name>Q01YQ8_SOLUE</name>
<dbReference type="InParanoid" id="Q01YQ8"/>
<accession>Q01YQ8</accession>
<proteinExistence type="predicted"/>
<organism evidence="2">
    <name type="scientific">Solibacter usitatus (strain Ellin6076)</name>
    <dbReference type="NCBI Taxonomy" id="234267"/>
    <lineage>
        <taxon>Bacteria</taxon>
        <taxon>Pseudomonadati</taxon>
        <taxon>Acidobacteriota</taxon>
        <taxon>Terriglobia</taxon>
        <taxon>Bryobacterales</taxon>
        <taxon>Solibacteraceae</taxon>
        <taxon>Candidatus Solibacter</taxon>
    </lineage>
</organism>
<dbReference type="SMART" id="SM00028">
    <property type="entry name" value="TPR"/>
    <property type="match status" value="5"/>
</dbReference>
<dbReference type="InterPro" id="IPR011990">
    <property type="entry name" value="TPR-like_helical_dom_sf"/>
</dbReference>
<dbReference type="InterPro" id="IPR019734">
    <property type="entry name" value="TPR_rpt"/>
</dbReference>